<evidence type="ECO:0000313" key="4">
    <source>
        <dbReference type="RefSeq" id="XP_023563283.1"/>
    </source>
</evidence>
<feature type="compositionally biased region" description="Acidic residues" evidence="1">
    <location>
        <begin position="505"/>
        <end position="522"/>
    </location>
</feature>
<feature type="compositionally biased region" description="Low complexity" evidence="1">
    <location>
        <begin position="165"/>
        <end position="178"/>
    </location>
</feature>
<dbReference type="PANTHER" id="PTHR11477:SF13">
    <property type="entry name" value="DEATH-INDUCER OBLITERATOR 1"/>
    <property type="match status" value="1"/>
</dbReference>
<accession>A0A6P6DUB5</accession>
<dbReference type="OrthoDB" id="1884872at2759"/>
<feature type="region of interest" description="Disordered" evidence="1">
    <location>
        <begin position="379"/>
        <end position="404"/>
    </location>
</feature>
<gene>
    <name evidence="4" type="primary">LOC101591246</name>
</gene>
<feature type="region of interest" description="Disordered" evidence="1">
    <location>
        <begin position="501"/>
        <end position="522"/>
    </location>
</feature>
<feature type="compositionally biased region" description="Basic and acidic residues" evidence="1">
    <location>
        <begin position="588"/>
        <end position="597"/>
    </location>
</feature>
<dbReference type="GO" id="GO:0005634">
    <property type="term" value="C:nucleus"/>
    <property type="evidence" value="ECO:0007669"/>
    <property type="project" value="TreeGrafter"/>
</dbReference>
<feature type="domain" description="Spen paralogue and orthologue SPOC C-terminal" evidence="2">
    <location>
        <begin position="192"/>
        <end position="335"/>
    </location>
</feature>
<dbReference type="GO" id="GO:0006351">
    <property type="term" value="P:DNA-templated transcription"/>
    <property type="evidence" value="ECO:0007669"/>
    <property type="project" value="TreeGrafter"/>
</dbReference>
<protein>
    <submittedName>
        <fullName evidence="4">Death-inducer obliterator 1-like</fullName>
    </submittedName>
</protein>
<dbReference type="RefSeq" id="XP_023563283.1">
    <property type="nucleotide sequence ID" value="XM_023707515.1"/>
</dbReference>
<dbReference type="InterPro" id="IPR012921">
    <property type="entry name" value="SPOC_C"/>
</dbReference>
<feature type="region of interest" description="Disordered" evidence="1">
    <location>
        <begin position="582"/>
        <end position="669"/>
    </location>
</feature>
<organism evidence="3 4">
    <name type="scientific">Octodon degus</name>
    <name type="common">Degu</name>
    <name type="synonym">Sciurus degus</name>
    <dbReference type="NCBI Taxonomy" id="10160"/>
    <lineage>
        <taxon>Eukaryota</taxon>
        <taxon>Metazoa</taxon>
        <taxon>Chordata</taxon>
        <taxon>Craniata</taxon>
        <taxon>Vertebrata</taxon>
        <taxon>Euteleostomi</taxon>
        <taxon>Mammalia</taxon>
        <taxon>Eutheria</taxon>
        <taxon>Euarchontoglires</taxon>
        <taxon>Glires</taxon>
        <taxon>Rodentia</taxon>
        <taxon>Hystricomorpha</taxon>
        <taxon>Octodontidae</taxon>
        <taxon>Octodon</taxon>
    </lineage>
</organism>
<dbReference type="InParanoid" id="A0A6P6DUB5"/>
<feature type="compositionally biased region" description="Pro residues" evidence="1">
    <location>
        <begin position="388"/>
        <end position="403"/>
    </location>
</feature>
<sequence length="669" mass="72372">MTENEVGGEAALHLEKMFNLSQVKDNCHRSNGPSVVLHLKDPERQEQQEPLCAAPEESTVPLSGVHSSRLKKRMSQHQGHLFDLNCKVCTGRSSCPVGVFTSVTISGRDPRTALSRTCTVAAASHLDSVHTVEARPDPLKPALSSVMLPKSILVKPFSSSDPKHVSVPSSPSVSISQSQGPGTGARTLTVPHLSSIWKGLINMQGVGKFVTKAYPASGSSACVLEVLPDTIHIGGRIAPKTVWDYVGKLQSSVSKELCLIQFRPAAQEEEGVYVSVYSYFRSCDRFGVVANTNQWVKDLYLIPLSAEDPVPPTLLSFAGPGLESPRPDLLLGLVICEKLNHLPELGELNRAWEKQAPLDSPGRPSLPVAPWSVRKYPRSQPCSAAAGTPPPPSPPPLLPPPEVPVLKTLSSLPAGATFRVPTPVSSAPVPGAVSPVPRRVSEPASPLQFILQTLFKGSSFPAPCSDLAPTPWQDCYAKGWGRPSGALLLDPIVLQFGHLTSNGFQEEEEEEEEDRPYDPEEGYNMERASDILLAERGEEHSVKKPGSRERAEVAYDPEDETFLEAARVTMVDLPNVMCVGLGSSSQERPGDLTEHRPPPAQQGHQEIGELKSLLARRQRFPQEPQVLDQSQEALGNNHPLFSRHSRDSQQARPLGESSGYGALVGAPQC</sequence>
<dbReference type="Pfam" id="PF07744">
    <property type="entry name" value="SPOC"/>
    <property type="match status" value="1"/>
</dbReference>
<evidence type="ECO:0000259" key="2">
    <source>
        <dbReference type="Pfam" id="PF07744"/>
    </source>
</evidence>
<feature type="region of interest" description="Disordered" evidence="1">
    <location>
        <begin position="159"/>
        <end position="184"/>
    </location>
</feature>
<dbReference type="GeneID" id="101591246"/>
<proteinExistence type="predicted"/>
<name>A0A6P6DUB5_OCTDE</name>
<keyword evidence="3" id="KW-1185">Reference proteome</keyword>
<evidence type="ECO:0000313" key="3">
    <source>
        <dbReference type="Proteomes" id="UP000515203"/>
    </source>
</evidence>
<evidence type="ECO:0000256" key="1">
    <source>
        <dbReference type="SAM" id="MobiDB-lite"/>
    </source>
</evidence>
<reference evidence="4" key="1">
    <citation type="submission" date="2025-08" db="UniProtKB">
        <authorList>
            <consortium name="RefSeq"/>
        </authorList>
    </citation>
    <scope>IDENTIFICATION</scope>
</reference>
<dbReference type="AlphaFoldDB" id="A0A6P6DUB5"/>
<dbReference type="Proteomes" id="UP000515203">
    <property type="component" value="Unplaced"/>
</dbReference>
<dbReference type="PANTHER" id="PTHR11477">
    <property type="entry name" value="TRANSCRIPTION FACTOR S-II ZINC FINGER DOMAIN-CONTAINING PROTEIN"/>
    <property type="match status" value="1"/>
</dbReference>